<comment type="caution">
    <text evidence="8">The sequence shown here is derived from an EMBL/GenBank/DDBJ whole genome shotgun (WGS) entry which is preliminary data.</text>
</comment>
<evidence type="ECO:0000256" key="1">
    <source>
        <dbReference type="ARBA" id="ARBA00004117"/>
    </source>
</evidence>
<dbReference type="Proteomes" id="UP000823786">
    <property type="component" value="Unassembled WGS sequence"/>
</dbReference>
<organism evidence="8 9">
    <name type="scientific">Rhizobium herbae</name>
    <dbReference type="NCBI Taxonomy" id="508661"/>
    <lineage>
        <taxon>Bacteria</taxon>
        <taxon>Pseudomonadati</taxon>
        <taxon>Pseudomonadota</taxon>
        <taxon>Alphaproteobacteria</taxon>
        <taxon>Hyphomicrobiales</taxon>
        <taxon>Rhizobiaceae</taxon>
        <taxon>Rhizobium/Agrobacterium group</taxon>
        <taxon>Rhizobium</taxon>
    </lineage>
</organism>
<evidence type="ECO:0000259" key="7">
    <source>
        <dbReference type="Pfam" id="PF00460"/>
    </source>
</evidence>
<comment type="subcellular location">
    <subcellularLocation>
        <location evidence="1 6">Bacterial flagellum basal body</location>
    </subcellularLocation>
</comment>
<evidence type="ECO:0000256" key="6">
    <source>
        <dbReference type="PIRNR" id="PIRNR002889"/>
    </source>
</evidence>
<sequence length="127" mass="14118">MMQPIQLFDLASRQAQWLAVRQNVVAGNIANANTPHYAAKDVKPFESVLQETGFQMAATNPAHFTDGSSSAQVTETSMLDDAEVQQSGNSVQLEKELMKTGEVKRDYELNTGLVKAFHRMMLMTVRK</sequence>
<protein>
    <recommendedName>
        <fullName evidence="3 6">Flagellar basal body rod protein FlgB</fullName>
    </recommendedName>
</protein>
<reference evidence="8 9" key="1">
    <citation type="submission" date="2021-03" db="EMBL/GenBank/DDBJ databases">
        <title>Genomic Encyclopedia of Type Strains, Phase IV (KMG-IV): sequencing the most valuable type-strain genomes for metagenomic binning, comparative biology and taxonomic classification.</title>
        <authorList>
            <person name="Goeker M."/>
        </authorList>
    </citation>
    <scope>NUCLEOTIDE SEQUENCE [LARGE SCALE GENOMIC DNA]</scope>
    <source>
        <strain evidence="8 9">DSM 26427</strain>
    </source>
</reference>
<dbReference type="Pfam" id="PF00460">
    <property type="entry name" value="Flg_bb_rod"/>
    <property type="match status" value="1"/>
</dbReference>
<evidence type="ECO:0000256" key="4">
    <source>
        <dbReference type="ARBA" id="ARBA00023143"/>
    </source>
</evidence>
<comment type="subunit">
    <text evidence="6">The basal body constitutes a major portion of the flagellar organelle and consists of a number of rings mounted on a central rod.</text>
</comment>
<keyword evidence="8" id="KW-0969">Cilium</keyword>
<evidence type="ECO:0000256" key="2">
    <source>
        <dbReference type="ARBA" id="ARBA00009677"/>
    </source>
</evidence>
<evidence type="ECO:0000313" key="9">
    <source>
        <dbReference type="Proteomes" id="UP000823786"/>
    </source>
</evidence>
<keyword evidence="8" id="KW-0966">Cell projection</keyword>
<name>A0ABS4EVB7_9HYPH</name>
<dbReference type="InterPro" id="IPR001444">
    <property type="entry name" value="Flag_bb_rod_N"/>
</dbReference>
<keyword evidence="4 6" id="KW-0975">Bacterial flagellum</keyword>
<keyword evidence="8" id="KW-0282">Flagellum</keyword>
<proteinExistence type="inferred from homology"/>
<comment type="similarity">
    <text evidence="2 6">Belongs to the flagella basal body rod proteins family.</text>
</comment>
<evidence type="ECO:0000256" key="5">
    <source>
        <dbReference type="ARBA" id="ARBA00024934"/>
    </source>
</evidence>
<dbReference type="EMBL" id="JAGGJV010000012">
    <property type="protein sequence ID" value="MBP1861858.1"/>
    <property type="molecule type" value="Genomic_DNA"/>
</dbReference>
<gene>
    <name evidence="8" type="ORF">J2Z75_005387</name>
</gene>
<comment type="function">
    <text evidence="5 6">Structural component of flagellum, the bacterial motility apparatus. Part of the rod structure of flagellar basal body.</text>
</comment>
<dbReference type="NCBIfam" id="TIGR01396">
    <property type="entry name" value="FlgB"/>
    <property type="match status" value="1"/>
</dbReference>
<dbReference type="PIRSF" id="PIRSF002889">
    <property type="entry name" value="Rod_FlgB"/>
    <property type="match status" value="1"/>
</dbReference>
<feature type="domain" description="Flagellar basal body rod protein N-terminal" evidence="7">
    <location>
        <begin position="18"/>
        <end position="36"/>
    </location>
</feature>
<dbReference type="InterPro" id="IPR006300">
    <property type="entry name" value="FlgB"/>
</dbReference>
<keyword evidence="9" id="KW-1185">Reference proteome</keyword>
<accession>A0ABS4EVB7</accession>
<evidence type="ECO:0000313" key="8">
    <source>
        <dbReference type="EMBL" id="MBP1861858.1"/>
    </source>
</evidence>
<evidence type="ECO:0000256" key="3">
    <source>
        <dbReference type="ARBA" id="ARBA00014376"/>
    </source>
</evidence>
<dbReference type="NCBIfam" id="NF004653">
    <property type="entry name" value="PRK06003.1"/>
    <property type="match status" value="1"/>
</dbReference>